<dbReference type="Pfam" id="PF01370">
    <property type="entry name" value="Epimerase"/>
    <property type="match status" value="1"/>
</dbReference>
<evidence type="ECO:0000256" key="1">
    <source>
        <dbReference type="ARBA" id="ARBA00007637"/>
    </source>
</evidence>
<dbReference type="OrthoDB" id="9771073at2"/>
<dbReference type="PANTHER" id="PTHR43000">
    <property type="entry name" value="DTDP-D-GLUCOSE 4,6-DEHYDRATASE-RELATED"/>
    <property type="match status" value="1"/>
</dbReference>
<gene>
    <name evidence="3" type="ORF">EJP82_26180</name>
</gene>
<dbReference type="InterPro" id="IPR036291">
    <property type="entry name" value="NAD(P)-bd_dom_sf"/>
</dbReference>
<proteinExistence type="inferred from homology"/>
<reference evidence="3 4" key="1">
    <citation type="submission" date="2018-12" db="EMBL/GenBank/DDBJ databases">
        <authorList>
            <person name="Sun L."/>
            <person name="Chen Z."/>
        </authorList>
    </citation>
    <scope>NUCLEOTIDE SEQUENCE [LARGE SCALE GENOMIC DNA]</scope>
    <source>
        <strain evidence="3 4">DSM 15890</strain>
    </source>
</reference>
<keyword evidence="4" id="KW-1185">Reference proteome</keyword>
<evidence type="ECO:0000313" key="4">
    <source>
        <dbReference type="Proteomes" id="UP000279446"/>
    </source>
</evidence>
<sequence>MKVLVTGGSGFIGSHVVDRLIRDEIETVIVDNLSGASGSFYTNPSAKLYIYDIQDESLDAVFAREKPDVVIHLAAQIDVSESQRNPLFDANVNIFGTLNVLRLCVTHHVHKIVYASSAAVYGNPEYLSIDEIHPLKPESCYGVSKSVPESYIRQFARMHGLKYTILRLANVYGPRQSSHGEAGVVSVFLDRMKIGKGLVIYGDGEQTRDFVYVEDVAEAFVAAARADERVDNQTMNISCGVATSINTLVGMIGDITDWKVPTTYEQARAGDILHSYLNNTKAHEWMNWSPAHALSLGLEKTIAARLTVKKAVGN</sequence>
<protein>
    <submittedName>
        <fullName evidence="3">NAD-dependent epimerase/dehydratase family protein</fullName>
    </submittedName>
</protein>
<accession>A0A433XX93</accession>
<dbReference type="InterPro" id="IPR001509">
    <property type="entry name" value="Epimerase_deHydtase"/>
</dbReference>
<feature type="domain" description="NAD-dependent epimerase/dehydratase" evidence="2">
    <location>
        <begin position="3"/>
        <end position="237"/>
    </location>
</feature>
<dbReference type="RefSeq" id="WP_127195004.1">
    <property type="nucleotide sequence ID" value="NZ_RZNY01000045.1"/>
</dbReference>
<organism evidence="3 4">
    <name type="scientific">Paenibacillus anaericanus</name>
    <dbReference type="NCBI Taxonomy" id="170367"/>
    <lineage>
        <taxon>Bacteria</taxon>
        <taxon>Bacillati</taxon>
        <taxon>Bacillota</taxon>
        <taxon>Bacilli</taxon>
        <taxon>Bacillales</taxon>
        <taxon>Paenibacillaceae</taxon>
        <taxon>Paenibacillus</taxon>
    </lineage>
</organism>
<comment type="similarity">
    <text evidence="1">Belongs to the NAD(P)-dependent epimerase/dehydratase family.</text>
</comment>
<comment type="caution">
    <text evidence="3">The sequence shown here is derived from an EMBL/GenBank/DDBJ whole genome shotgun (WGS) entry which is preliminary data.</text>
</comment>
<evidence type="ECO:0000259" key="2">
    <source>
        <dbReference type="Pfam" id="PF01370"/>
    </source>
</evidence>
<dbReference type="SUPFAM" id="SSF51735">
    <property type="entry name" value="NAD(P)-binding Rossmann-fold domains"/>
    <property type="match status" value="1"/>
</dbReference>
<evidence type="ECO:0000313" key="3">
    <source>
        <dbReference type="EMBL" id="RUT39422.1"/>
    </source>
</evidence>
<dbReference type="AlphaFoldDB" id="A0A433XX93"/>
<dbReference type="Gene3D" id="3.40.50.720">
    <property type="entry name" value="NAD(P)-binding Rossmann-like Domain"/>
    <property type="match status" value="1"/>
</dbReference>
<dbReference type="EMBL" id="RZNY01000045">
    <property type="protein sequence ID" value="RUT39422.1"/>
    <property type="molecule type" value="Genomic_DNA"/>
</dbReference>
<name>A0A433XX93_9BACL</name>
<dbReference type="Proteomes" id="UP000279446">
    <property type="component" value="Unassembled WGS sequence"/>
</dbReference>